<dbReference type="InterPro" id="IPR050194">
    <property type="entry name" value="Glycosyltransferase_grp1"/>
</dbReference>
<dbReference type="EC" id="2.4.-.-" evidence="3"/>
<dbReference type="PANTHER" id="PTHR45947">
    <property type="entry name" value="SULFOQUINOVOSYL TRANSFERASE SQD2"/>
    <property type="match status" value="1"/>
</dbReference>
<evidence type="ECO:0000313" key="3">
    <source>
        <dbReference type="EMBL" id="MFD0976352.1"/>
    </source>
</evidence>
<dbReference type="Pfam" id="PF00534">
    <property type="entry name" value="Glycos_transf_1"/>
    <property type="match status" value="1"/>
</dbReference>
<name>A0ABW3IFG1_9FLAO</name>
<dbReference type="Proteomes" id="UP001597100">
    <property type="component" value="Unassembled WGS sequence"/>
</dbReference>
<dbReference type="PANTHER" id="PTHR45947:SF3">
    <property type="entry name" value="SULFOQUINOVOSYL TRANSFERASE SQD2"/>
    <property type="match status" value="1"/>
</dbReference>
<keyword evidence="3" id="KW-0328">Glycosyltransferase</keyword>
<dbReference type="InterPro" id="IPR028098">
    <property type="entry name" value="Glyco_trans_4-like_N"/>
</dbReference>
<dbReference type="Pfam" id="PF13439">
    <property type="entry name" value="Glyco_transf_4"/>
    <property type="match status" value="1"/>
</dbReference>
<dbReference type="SUPFAM" id="SSF53756">
    <property type="entry name" value="UDP-Glycosyltransferase/glycogen phosphorylase"/>
    <property type="match status" value="1"/>
</dbReference>
<feature type="domain" description="Glycosyltransferase subfamily 4-like N-terminal" evidence="2">
    <location>
        <begin position="28"/>
        <end position="204"/>
    </location>
</feature>
<accession>A0ABW3IFG1</accession>
<sequence length="397" mass="44432">MKKVLLINDHIHFSGGGDAALKFEQQLLIESGFDVYTLSFGKEESYYGKDFVIQIPTNRVEEKVDKFLMGYKIKKEVTSIINKIAPDLIHIHLISKFPVAVYNSTALENVPVIQTLHGPTLFCSTGWGGLKNSGPCELGIDTKCSKRGCMDIASNLLYINMKNRYWEALKKNVDAFHCPSLNILNSAKRLGLPNSTYIPLGIDQQFLEEPIKVKNERPTLVFLGAIADVKGVQFLLPALKKIKEEIPNVLLKIGGKGKLLVKLKEQAELLDLTNNVDFAGFISRNKVREFYLTSDVFLMPSIWQEQFGLVGPEAMACKLPCIGSNVGGIPEWLKHNQTGFLTPPQDIQSLVKYSILLLKDPALREKMGDTGRKLALKEYGSDLYKENLLNLISQFIN</sequence>
<comment type="caution">
    <text evidence="3">The sequence shown here is derived from an EMBL/GenBank/DDBJ whole genome shotgun (WGS) entry which is preliminary data.</text>
</comment>
<dbReference type="InterPro" id="IPR001296">
    <property type="entry name" value="Glyco_trans_1"/>
</dbReference>
<feature type="domain" description="Glycosyl transferase family 1" evidence="1">
    <location>
        <begin position="206"/>
        <end position="373"/>
    </location>
</feature>
<dbReference type="RefSeq" id="WP_380737601.1">
    <property type="nucleotide sequence ID" value="NZ_JBHTJP010000032.1"/>
</dbReference>
<dbReference type="GO" id="GO:0016757">
    <property type="term" value="F:glycosyltransferase activity"/>
    <property type="evidence" value="ECO:0007669"/>
    <property type="project" value="UniProtKB-KW"/>
</dbReference>
<proteinExistence type="predicted"/>
<gene>
    <name evidence="3" type="ORF">ACFQ1G_06075</name>
</gene>
<dbReference type="Gene3D" id="3.40.50.2000">
    <property type="entry name" value="Glycogen Phosphorylase B"/>
    <property type="match status" value="2"/>
</dbReference>
<dbReference type="EMBL" id="JBHTJP010000032">
    <property type="protein sequence ID" value="MFD0976352.1"/>
    <property type="molecule type" value="Genomic_DNA"/>
</dbReference>
<organism evidence="3 4">
    <name type="scientific">Salinimicrobium gaetbulicola</name>
    <dbReference type="NCBI Taxonomy" id="999702"/>
    <lineage>
        <taxon>Bacteria</taxon>
        <taxon>Pseudomonadati</taxon>
        <taxon>Bacteroidota</taxon>
        <taxon>Flavobacteriia</taxon>
        <taxon>Flavobacteriales</taxon>
        <taxon>Flavobacteriaceae</taxon>
        <taxon>Salinimicrobium</taxon>
    </lineage>
</organism>
<dbReference type="CDD" id="cd03801">
    <property type="entry name" value="GT4_PimA-like"/>
    <property type="match status" value="1"/>
</dbReference>
<protein>
    <submittedName>
        <fullName evidence="3">Glycosyltransferase family 4 protein</fullName>
        <ecNumber evidence="3">2.4.-.-</ecNumber>
    </submittedName>
</protein>
<evidence type="ECO:0000259" key="2">
    <source>
        <dbReference type="Pfam" id="PF13439"/>
    </source>
</evidence>
<keyword evidence="3" id="KW-0808">Transferase</keyword>
<reference evidence="4" key="1">
    <citation type="journal article" date="2019" name="Int. J. Syst. Evol. Microbiol.">
        <title>The Global Catalogue of Microorganisms (GCM) 10K type strain sequencing project: providing services to taxonomists for standard genome sequencing and annotation.</title>
        <authorList>
            <consortium name="The Broad Institute Genomics Platform"/>
            <consortium name="The Broad Institute Genome Sequencing Center for Infectious Disease"/>
            <person name="Wu L."/>
            <person name="Ma J."/>
        </authorList>
    </citation>
    <scope>NUCLEOTIDE SEQUENCE [LARGE SCALE GENOMIC DNA]</scope>
    <source>
        <strain evidence="4">CCUG 60898</strain>
    </source>
</reference>
<evidence type="ECO:0000313" key="4">
    <source>
        <dbReference type="Proteomes" id="UP001597100"/>
    </source>
</evidence>
<evidence type="ECO:0000259" key="1">
    <source>
        <dbReference type="Pfam" id="PF00534"/>
    </source>
</evidence>
<keyword evidence="4" id="KW-1185">Reference proteome</keyword>